<dbReference type="Gene3D" id="3.40.50.2000">
    <property type="entry name" value="Glycogen Phosphorylase B"/>
    <property type="match status" value="2"/>
</dbReference>
<dbReference type="AlphaFoldDB" id="A0A418YKX4"/>
<dbReference type="InterPro" id="IPR028098">
    <property type="entry name" value="Glyco_trans_4-like_N"/>
</dbReference>
<reference evidence="7 8" key="2">
    <citation type="submission" date="2019-01" db="EMBL/GenBank/DDBJ databases">
        <title>Motilimonas pumilus sp. nov., isolated from the gut of sea cucumber (Apostichopus japonicus).</title>
        <authorList>
            <person name="Wang F.-Q."/>
            <person name="Ren L.-H."/>
            <person name="Lin Y.-W."/>
            <person name="Sun G.-H."/>
            <person name="Du Z.-J."/>
            <person name="Zhao J.-X."/>
            <person name="Liu X.-J."/>
            <person name="Liu L.-J."/>
        </authorList>
    </citation>
    <scope>NUCLEOTIDE SEQUENCE [LARGE SCALE GENOMIC DNA]</scope>
    <source>
        <strain evidence="7 8">PLHSC7-2</strain>
    </source>
</reference>
<evidence type="ECO:0000256" key="1">
    <source>
        <dbReference type="ARBA" id="ARBA00009481"/>
    </source>
</evidence>
<dbReference type="Pfam" id="PF00534">
    <property type="entry name" value="Glycos_transf_1"/>
    <property type="match status" value="1"/>
</dbReference>
<dbReference type="PANTHER" id="PTHR12526">
    <property type="entry name" value="GLYCOSYLTRANSFERASE"/>
    <property type="match status" value="1"/>
</dbReference>
<evidence type="ECO:0000259" key="5">
    <source>
        <dbReference type="Pfam" id="PF00534"/>
    </source>
</evidence>
<keyword evidence="3 7" id="KW-0808">Transferase</keyword>
<comment type="similarity">
    <text evidence="1">Belongs to the glycosyltransferase group 1 family. Glycosyltransferase 4 subfamily.</text>
</comment>
<name>A0A418YKX4_9GAMM</name>
<evidence type="ECO:0000313" key="8">
    <source>
        <dbReference type="Proteomes" id="UP000283255"/>
    </source>
</evidence>
<keyword evidence="2" id="KW-0328">Glycosyltransferase</keyword>
<dbReference type="EMBL" id="QZCH01000001">
    <property type="protein sequence ID" value="RJG51632.1"/>
    <property type="molecule type" value="Genomic_DNA"/>
</dbReference>
<evidence type="ECO:0000313" key="7">
    <source>
        <dbReference type="EMBL" id="RJG51632.1"/>
    </source>
</evidence>
<organism evidence="7 8">
    <name type="scientific">Motilimonas pumila</name>
    <dbReference type="NCBI Taxonomy" id="2303987"/>
    <lineage>
        <taxon>Bacteria</taxon>
        <taxon>Pseudomonadati</taxon>
        <taxon>Pseudomonadota</taxon>
        <taxon>Gammaproteobacteria</taxon>
        <taxon>Alteromonadales</taxon>
        <taxon>Alteromonadales genera incertae sedis</taxon>
        <taxon>Motilimonas</taxon>
    </lineage>
</organism>
<dbReference type="PANTHER" id="PTHR12526:SF640">
    <property type="entry name" value="COLANIC ACID BIOSYNTHESIS GLYCOSYLTRANSFERASE WCAL-RELATED"/>
    <property type="match status" value="1"/>
</dbReference>
<dbReference type="GO" id="GO:0016757">
    <property type="term" value="F:glycosyltransferase activity"/>
    <property type="evidence" value="ECO:0007669"/>
    <property type="project" value="UniProtKB-KW"/>
</dbReference>
<dbReference type="SUPFAM" id="SSF53756">
    <property type="entry name" value="UDP-Glycosyltransferase/glycogen phosphorylase"/>
    <property type="match status" value="1"/>
</dbReference>
<gene>
    <name evidence="7" type="ORF">D1Z90_02580</name>
</gene>
<proteinExistence type="inferred from homology"/>
<evidence type="ECO:0000256" key="4">
    <source>
        <dbReference type="SAM" id="Phobius"/>
    </source>
</evidence>
<sequence length="358" mass="40477">MKKINLVIGTGINESGGIATVLSVFENEKFFKNQNIKLIRTHTHDHTFWGAKRFIIFLMALIKLLFCTLFYQVGVVHIHLSSRGSFTRKSVIIRMCKWMSLRTVLHLHGSEFVEFYEKESSLNKQKRIRSVFSNCDRVVVLSQSWKRWVDGIVDDPRKVVVIYNTVSRVKLIKDNVEPRSILFLGRLGKRKGVYDLISACEMIKEKVPDFKLILAGDGDIDAFRKIAKEKRVIDNIEFTGWVSGQDKLDLLARAQIYTLPSYNEGFPMGILEAMSVGMPIVGSRVGGIPEAVESGKEGLLVEAGDISGLASALISLLSNPEMSYELGMQAKKKFDENFSPEVIMPKFEELYSCVINKE</sequence>
<dbReference type="OrthoDB" id="9768937at2"/>
<comment type="caution">
    <text evidence="7">The sequence shown here is derived from an EMBL/GenBank/DDBJ whole genome shotgun (WGS) entry which is preliminary data.</text>
</comment>
<evidence type="ECO:0000259" key="6">
    <source>
        <dbReference type="Pfam" id="PF13439"/>
    </source>
</evidence>
<keyword evidence="8" id="KW-1185">Reference proteome</keyword>
<dbReference type="RefSeq" id="WP_119909156.1">
    <property type="nucleotide sequence ID" value="NZ_QZCH01000001.1"/>
</dbReference>
<feature type="transmembrane region" description="Helical" evidence="4">
    <location>
        <begin position="54"/>
        <end position="80"/>
    </location>
</feature>
<dbReference type="InterPro" id="IPR001296">
    <property type="entry name" value="Glyco_trans_1"/>
</dbReference>
<accession>A0A418YKX4</accession>
<feature type="domain" description="Glycosyl transferase family 1" evidence="5">
    <location>
        <begin position="176"/>
        <end position="332"/>
    </location>
</feature>
<dbReference type="Proteomes" id="UP000283255">
    <property type="component" value="Unassembled WGS sequence"/>
</dbReference>
<protein>
    <submittedName>
        <fullName evidence="7">Glycosyltransferase family 1 protein</fullName>
    </submittedName>
</protein>
<dbReference type="Pfam" id="PF13439">
    <property type="entry name" value="Glyco_transf_4"/>
    <property type="match status" value="1"/>
</dbReference>
<dbReference type="GO" id="GO:1901135">
    <property type="term" value="P:carbohydrate derivative metabolic process"/>
    <property type="evidence" value="ECO:0007669"/>
    <property type="project" value="UniProtKB-ARBA"/>
</dbReference>
<feature type="domain" description="Glycosyltransferase subfamily 4-like N-terminal" evidence="6">
    <location>
        <begin position="46"/>
        <end position="166"/>
    </location>
</feature>
<evidence type="ECO:0000256" key="2">
    <source>
        <dbReference type="ARBA" id="ARBA00022676"/>
    </source>
</evidence>
<evidence type="ECO:0000256" key="3">
    <source>
        <dbReference type="ARBA" id="ARBA00022679"/>
    </source>
</evidence>
<keyword evidence="4" id="KW-1133">Transmembrane helix</keyword>
<keyword evidence="4" id="KW-0812">Transmembrane</keyword>
<dbReference type="CDD" id="cd03801">
    <property type="entry name" value="GT4_PimA-like"/>
    <property type="match status" value="1"/>
</dbReference>
<reference evidence="7 8" key="1">
    <citation type="submission" date="2018-09" db="EMBL/GenBank/DDBJ databases">
        <authorList>
            <person name="Wang F."/>
        </authorList>
    </citation>
    <scope>NUCLEOTIDE SEQUENCE [LARGE SCALE GENOMIC DNA]</scope>
    <source>
        <strain evidence="7 8">PLHSC7-2</strain>
    </source>
</reference>
<keyword evidence="4" id="KW-0472">Membrane</keyword>